<accession>A0A177WH67</accession>
<feature type="domain" description="Ribosome maturation protein SDO1/SBDS N-terminal" evidence="1">
    <location>
        <begin position="17"/>
        <end position="96"/>
    </location>
</feature>
<dbReference type="PANTHER" id="PTHR10927">
    <property type="entry name" value="RIBOSOME MATURATION PROTEIN SBDS"/>
    <property type="match status" value="1"/>
</dbReference>
<reference evidence="2 3" key="2">
    <citation type="submission" date="2016-05" db="EMBL/GenBank/DDBJ databases">
        <title>Lineage-specific infection strategies underlie the spectrum of fungal disease in amphibians.</title>
        <authorList>
            <person name="Cuomo C.A."/>
            <person name="Farrer R.A."/>
            <person name="James T."/>
            <person name="Longcore J."/>
            <person name="Birren B."/>
        </authorList>
    </citation>
    <scope>NUCLEOTIDE SEQUENCE [LARGE SCALE GENOMIC DNA]</scope>
    <source>
        <strain evidence="2 3">JEL423</strain>
    </source>
</reference>
<name>A0A177WH67_BATDL</name>
<dbReference type="InterPro" id="IPR039100">
    <property type="entry name" value="Sdo1/SBDS-like"/>
</dbReference>
<organism evidence="2 3">
    <name type="scientific">Batrachochytrium dendrobatidis (strain JEL423)</name>
    <dbReference type="NCBI Taxonomy" id="403673"/>
    <lineage>
        <taxon>Eukaryota</taxon>
        <taxon>Fungi</taxon>
        <taxon>Fungi incertae sedis</taxon>
        <taxon>Chytridiomycota</taxon>
        <taxon>Chytridiomycota incertae sedis</taxon>
        <taxon>Chytridiomycetes</taxon>
        <taxon>Rhizophydiales</taxon>
        <taxon>Rhizophydiales incertae sedis</taxon>
        <taxon>Batrachochytrium</taxon>
    </lineage>
</organism>
<dbReference type="AlphaFoldDB" id="A0A177WH67"/>
<proteinExistence type="predicted"/>
<protein>
    <recommendedName>
        <fullName evidence="1">Ribosome maturation protein SDO1/SBDS N-terminal domain-containing protein</fullName>
    </recommendedName>
</protein>
<evidence type="ECO:0000259" key="1">
    <source>
        <dbReference type="Pfam" id="PF01172"/>
    </source>
</evidence>
<dbReference type="OrthoDB" id="2567806at2759"/>
<dbReference type="Pfam" id="PF01172">
    <property type="entry name" value="SBDS_N"/>
    <property type="match status" value="1"/>
</dbReference>
<sequence length="112" mass="12179">MGKTSAKVSDRVVFEGGGGKESFFVYVEPDMVDKWRKDKSIPLVEVVQAFTIFEVDNGGNHGIAIKPSKSSLHSAFGTEDETVIVTRILNDGRLVHGHQGPASSKGYVQAMR</sequence>
<reference evidence="2 3" key="1">
    <citation type="submission" date="2006-10" db="EMBL/GenBank/DDBJ databases">
        <title>The Genome Sequence of Batrachochytrium dendrobatidis JEL423.</title>
        <authorList>
            <consortium name="The Broad Institute Genome Sequencing Platform"/>
            <person name="Birren B."/>
            <person name="Lander E."/>
            <person name="Galagan J."/>
            <person name="Cuomo C."/>
            <person name="Devon K."/>
            <person name="Jaffe D."/>
            <person name="Butler J."/>
            <person name="Alvarez P."/>
            <person name="Gnerre S."/>
            <person name="Grabherr M."/>
            <person name="Kleber M."/>
            <person name="Mauceli E."/>
            <person name="Brockman W."/>
            <person name="Young S."/>
            <person name="LaButti K."/>
            <person name="Sykes S."/>
            <person name="DeCaprio D."/>
            <person name="Crawford M."/>
            <person name="Koehrsen M."/>
            <person name="Engels R."/>
            <person name="Montgomery P."/>
            <person name="Pearson M."/>
            <person name="Howarth C."/>
            <person name="Larson L."/>
            <person name="White J."/>
            <person name="O'Leary S."/>
            <person name="Kodira C."/>
            <person name="Zeng Q."/>
            <person name="Yandava C."/>
            <person name="Alvarado L."/>
            <person name="Longcore J."/>
            <person name="James T."/>
        </authorList>
    </citation>
    <scope>NUCLEOTIDE SEQUENCE [LARGE SCALE GENOMIC DNA]</scope>
    <source>
        <strain evidence="2 3">JEL423</strain>
    </source>
</reference>
<dbReference type="EMBL" id="DS022302">
    <property type="protein sequence ID" value="OAJ39075.1"/>
    <property type="molecule type" value="Genomic_DNA"/>
</dbReference>
<evidence type="ECO:0000313" key="2">
    <source>
        <dbReference type="EMBL" id="OAJ39075.1"/>
    </source>
</evidence>
<evidence type="ECO:0000313" key="3">
    <source>
        <dbReference type="Proteomes" id="UP000077115"/>
    </source>
</evidence>
<dbReference type="STRING" id="403673.A0A177WH67"/>
<dbReference type="SUPFAM" id="SSF89895">
    <property type="entry name" value="FYSH domain"/>
    <property type="match status" value="1"/>
</dbReference>
<gene>
    <name evidence="2" type="ORF">BDEG_22949</name>
</gene>
<dbReference type="Proteomes" id="UP000077115">
    <property type="component" value="Unassembled WGS sequence"/>
</dbReference>
<dbReference type="InterPro" id="IPR019783">
    <property type="entry name" value="SDO1/SBDS_N"/>
</dbReference>
<dbReference type="InterPro" id="IPR036786">
    <property type="entry name" value="Ribosome_mat_SBDS_N_sf"/>
</dbReference>
<dbReference type="VEuPathDB" id="FungiDB:BDEG_22949"/>
<dbReference type="Gene3D" id="3.30.1250.10">
    <property type="entry name" value="Ribosome maturation protein SBDS, N-terminal domain"/>
    <property type="match status" value="1"/>
</dbReference>
<dbReference type="PANTHER" id="PTHR10927:SF2">
    <property type="entry name" value="RESTRICTION OF TELOMERE CAPPING PROTEIN 3"/>
    <property type="match status" value="1"/>
</dbReference>